<dbReference type="AlphaFoldDB" id="A0A1X1YDM0"/>
<organism evidence="1 2">
    <name type="scientific">Mycolicibacter longobardus</name>
    <dbReference type="NCBI Taxonomy" id="1108812"/>
    <lineage>
        <taxon>Bacteria</taxon>
        <taxon>Bacillati</taxon>
        <taxon>Actinomycetota</taxon>
        <taxon>Actinomycetes</taxon>
        <taxon>Mycobacteriales</taxon>
        <taxon>Mycobacteriaceae</taxon>
        <taxon>Mycolicibacter</taxon>
    </lineage>
</organism>
<dbReference type="STRING" id="1108812.AWC16_17290"/>
<sequence>MQVRDFDLAAANVDPHPVVDIVENHVRPDMVGGGAAAGHEISLGDLLFGPGEGSLGDGSTFDVGELDQTVLNELSGGNFDPQILSGSGGVSFDADLGAVATPTVGLFGGGSEQAAVAAATNAVTGMALILDGIPAAQQGLNAAIVAMQAEFNSALVAAQQAAADRLFGDSPELNEVVNWIFYLNNTVLADQQAILNSALGITFDAHGSLLGSFAPEIADLEWSTLLGFSPEEFDQIIDAIQADNLWLLLGTIDWEGLFAGLF</sequence>
<keyword evidence="2" id="KW-1185">Reference proteome</keyword>
<dbReference type="OrthoDB" id="4761799at2"/>
<dbReference type="Proteomes" id="UP000193866">
    <property type="component" value="Unassembled WGS sequence"/>
</dbReference>
<dbReference type="EMBL" id="LQPG01000030">
    <property type="protein sequence ID" value="ORW09135.1"/>
    <property type="molecule type" value="Genomic_DNA"/>
</dbReference>
<evidence type="ECO:0008006" key="3">
    <source>
        <dbReference type="Google" id="ProtNLM"/>
    </source>
</evidence>
<name>A0A1X1YDM0_9MYCO</name>
<gene>
    <name evidence="1" type="ORF">AWC16_17290</name>
</gene>
<evidence type="ECO:0000313" key="1">
    <source>
        <dbReference type="EMBL" id="ORW09135.1"/>
    </source>
</evidence>
<accession>A0A1X1YDM0</accession>
<evidence type="ECO:0000313" key="2">
    <source>
        <dbReference type="Proteomes" id="UP000193866"/>
    </source>
</evidence>
<proteinExistence type="predicted"/>
<reference evidence="1 2" key="1">
    <citation type="submission" date="2016-01" db="EMBL/GenBank/DDBJ databases">
        <title>The new phylogeny of the genus Mycobacterium.</title>
        <authorList>
            <person name="Tarcisio F."/>
            <person name="Conor M."/>
            <person name="Antonella G."/>
            <person name="Elisabetta G."/>
            <person name="Giulia F.S."/>
            <person name="Sara T."/>
            <person name="Anna F."/>
            <person name="Clotilde B."/>
            <person name="Roberto B."/>
            <person name="Veronica D.S."/>
            <person name="Fabio R."/>
            <person name="Monica P."/>
            <person name="Olivier J."/>
            <person name="Enrico T."/>
            <person name="Nicola S."/>
        </authorList>
    </citation>
    <scope>NUCLEOTIDE SEQUENCE [LARGE SCALE GENOMIC DNA]</scope>
    <source>
        <strain evidence="1 2">DSM 45394</strain>
    </source>
</reference>
<protein>
    <recommendedName>
        <fullName evidence="3">PE domain-containing protein</fullName>
    </recommendedName>
</protein>
<comment type="caution">
    <text evidence="1">The sequence shown here is derived from an EMBL/GenBank/DDBJ whole genome shotgun (WGS) entry which is preliminary data.</text>
</comment>